<evidence type="ECO:0000313" key="3">
    <source>
        <dbReference type="Proteomes" id="UP000520814"/>
    </source>
</evidence>
<dbReference type="RefSeq" id="WP_184193047.1">
    <property type="nucleotide sequence ID" value="NZ_JACHGW010000001.1"/>
</dbReference>
<evidence type="ECO:0000313" key="2">
    <source>
        <dbReference type="EMBL" id="MBB6049445.1"/>
    </source>
</evidence>
<reference evidence="2 3" key="1">
    <citation type="submission" date="2020-08" db="EMBL/GenBank/DDBJ databases">
        <title>Genomic Encyclopedia of Type Strains, Phase IV (KMG-IV): sequencing the most valuable type-strain genomes for metagenomic binning, comparative biology and taxonomic classification.</title>
        <authorList>
            <person name="Goeker M."/>
        </authorList>
    </citation>
    <scope>NUCLEOTIDE SEQUENCE [LARGE SCALE GENOMIC DNA]</scope>
    <source>
        <strain evidence="2 3">DSM 23562</strain>
    </source>
</reference>
<evidence type="ECO:0000256" key="1">
    <source>
        <dbReference type="SAM" id="MobiDB-lite"/>
    </source>
</evidence>
<gene>
    <name evidence="2" type="ORF">HNQ39_001207</name>
</gene>
<dbReference type="Proteomes" id="UP000520814">
    <property type="component" value="Unassembled WGS sequence"/>
</dbReference>
<protein>
    <submittedName>
        <fullName evidence="2">Uncharacterized protein</fullName>
    </submittedName>
</protein>
<feature type="region of interest" description="Disordered" evidence="1">
    <location>
        <begin position="132"/>
        <end position="157"/>
    </location>
</feature>
<organism evidence="2 3">
    <name type="scientific">Armatimonas rosea</name>
    <dbReference type="NCBI Taxonomy" id="685828"/>
    <lineage>
        <taxon>Bacteria</taxon>
        <taxon>Bacillati</taxon>
        <taxon>Armatimonadota</taxon>
        <taxon>Armatimonadia</taxon>
        <taxon>Armatimonadales</taxon>
        <taxon>Armatimonadaceae</taxon>
        <taxon>Armatimonas</taxon>
    </lineage>
</organism>
<name>A0A7W9SMN2_ARMRO</name>
<keyword evidence="3" id="KW-1185">Reference proteome</keyword>
<comment type="caution">
    <text evidence="2">The sequence shown here is derived from an EMBL/GenBank/DDBJ whole genome shotgun (WGS) entry which is preliminary data.</text>
</comment>
<dbReference type="EMBL" id="JACHGW010000001">
    <property type="protein sequence ID" value="MBB6049445.1"/>
    <property type="molecule type" value="Genomic_DNA"/>
</dbReference>
<sequence>MMSLKQQKNLQGGAQFIVRPEVLRASYQTALPQLSTTNLQGFALRQDALKNCQLSYQPQLEADAKALGINLEALATELKQISALTDPKLQEARLDAFAKKNASALGSLYAKFEGSSSYKGFTSKLALSKKQRVRSGQTGGISIEENPSSTPPSGNAELRLTAPFSFSGGETGQDSGTFYVGNFAVIAGSSQKLGFIGQTLVVPAGVREIEVIAVLSRYDARAYALATGGYASAEALLTLRLLTASNQLLTEDRRSMVHMMAVVVGSGDKVFRAPVSLLARYVRPNPGVEERFHLNLTAECWTGGGGIAGATCHSSGTLERFDVRLFR</sequence>
<proteinExistence type="predicted"/>
<dbReference type="AlphaFoldDB" id="A0A7W9SMN2"/>
<accession>A0A7W9SMN2</accession>